<dbReference type="EMBL" id="BMWZ01000005">
    <property type="protein sequence ID" value="GGZ85701.1"/>
    <property type="molecule type" value="Genomic_DNA"/>
</dbReference>
<sequence>MKKVMVLILMLLVFSCKENTTAKKTKVPSSVTIVDSIAIYNNILNDLVDTHLYNRYLGEQSIHLLINHLFHKNIDSIAYQQELKTLKKKIIKNDSLKGTLFINDNFNGSEIDISFIKSPEEFNIDQVAIQIKKKNHLPVKLLTSNFVKLKELSLKQADTLNTFDVGNLSLSKFILNNDKSRGMMYFSFICGNDCGEASILIIKKKNNTWYVEKKHALWVI</sequence>
<proteinExistence type="predicted"/>
<reference evidence="1" key="1">
    <citation type="journal article" date="2014" name="Int. J. Syst. Evol. Microbiol.">
        <title>Complete genome sequence of Corynebacterium casei LMG S-19264T (=DSM 44701T), isolated from a smear-ripened cheese.</title>
        <authorList>
            <consortium name="US DOE Joint Genome Institute (JGI-PGF)"/>
            <person name="Walter F."/>
            <person name="Albersmeier A."/>
            <person name="Kalinowski J."/>
            <person name="Ruckert C."/>
        </authorList>
    </citation>
    <scope>NUCLEOTIDE SEQUENCE</scope>
    <source>
        <strain evidence="1">KCTC 12710</strain>
    </source>
</reference>
<dbReference type="Proteomes" id="UP000636004">
    <property type="component" value="Unassembled WGS sequence"/>
</dbReference>
<dbReference type="PROSITE" id="PS51257">
    <property type="entry name" value="PROKAR_LIPOPROTEIN"/>
    <property type="match status" value="1"/>
</dbReference>
<protein>
    <submittedName>
        <fullName evidence="1">Uncharacterized protein</fullName>
    </submittedName>
</protein>
<dbReference type="AlphaFoldDB" id="A0A918R6N1"/>
<name>A0A918R6N1_9FLAO</name>
<accession>A0A918R6N1</accession>
<comment type="caution">
    <text evidence="1">The sequence shown here is derived from an EMBL/GenBank/DDBJ whole genome shotgun (WGS) entry which is preliminary data.</text>
</comment>
<reference evidence="1" key="2">
    <citation type="submission" date="2020-09" db="EMBL/GenBank/DDBJ databases">
        <authorList>
            <person name="Sun Q."/>
            <person name="Kim S."/>
        </authorList>
    </citation>
    <scope>NUCLEOTIDE SEQUENCE</scope>
    <source>
        <strain evidence="1">KCTC 12710</strain>
    </source>
</reference>
<dbReference type="RefSeq" id="WP_189361150.1">
    <property type="nucleotide sequence ID" value="NZ_BMWZ01000005.1"/>
</dbReference>
<gene>
    <name evidence="1" type="ORF">GCM10007028_24960</name>
</gene>
<evidence type="ECO:0000313" key="2">
    <source>
        <dbReference type="Proteomes" id="UP000636004"/>
    </source>
</evidence>
<evidence type="ECO:0000313" key="1">
    <source>
        <dbReference type="EMBL" id="GGZ85701.1"/>
    </source>
</evidence>
<keyword evidence="2" id="KW-1185">Reference proteome</keyword>
<organism evidence="1 2">
    <name type="scientific">Algibacter mikhailovii</name>
    <dbReference type="NCBI Taxonomy" id="425498"/>
    <lineage>
        <taxon>Bacteria</taxon>
        <taxon>Pseudomonadati</taxon>
        <taxon>Bacteroidota</taxon>
        <taxon>Flavobacteriia</taxon>
        <taxon>Flavobacteriales</taxon>
        <taxon>Flavobacteriaceae</taxon>
        <taxon>Algibacter</taxon>
    </lineage>
</organism>